<evidence type="ECO:0000256" key="10">
    <source>
        <dbReference type="ARBA" id="ARBA00047838"/>
    </source>
</evidence>
<keyword evidence="6 12" id="KW-0378">Hydrolase</keyword>
<dbReference type="PROSITE" id="PS51273">
    <property type="entry name" value="GATASE_TYPE_1"/>
    <property type="match status" value="1"/>
</dbReference>
<dbReference type="EC" id="3.5.1.2" evidence="12"/>
<dbReference type="PANTHER" id="PTHR42701">
    <property type="entry name" value="IMIDAZOLE GLYCEROL PHOSPHATE SYNTHASE SUBUNIT HISH"/>
    <property type="match status" value="1"/>
</dbReference>
<evidence type="ECO:0000256" key="6">
    <source>
        <dbReference type="ARBA" id="ARBA00022801"/>
    </source>
</evidence>
<keyword evidence="9 12" id="KW-0456">Lyase</keyword>
<dbReference type="HAMAP" id="MF_00278">
    <property type="entry name" value="HisH"/>
    <property type="match status" value="1"/>
</dbReference>
<evidence type="ECO:0000313" key="16">
    <source>
        <dbReference type="Proteomes" id="UP000013307"/>
    </source>
</evidence>
<dbReference type="SMART" id="SM01211">
    <property type="entry name" value="GATase_5"/>
    <property type="match status" value="1"/>
</dbReference>
<dbReference type="GO" id="GO:0005737">
    <property type="term" value="C:cytoplasm"/>
    <property type="evidence" value="ECO:0007669"/>
    <property type="project" value="UniProtKB-SubCell"/>
</dbReference>
<proteinExistence type="inferred from homology"/>
<evidence type="ECO:0000256" key="9">
    <source>
        <dbReference type="ARBA" id="ARBA00023239"/>
    </source>
</evidence>
<dbReference type="HOGENOM" id="CLU_071837_2_2_2"/>
<dbReference type="CDD" id="cd01748">
    <property type="entry name" value="GATase1_IGP_Synthase"/>
    <property type="match status" value="1"/>
</dbReference>
<evidence type="ECO:0000256" key="4">
    <source>
        <dbReference type="ARBA" id="ARBA00022490"/>
    </source>
</evidence>
<dbReference type="AlphaFoldDB" id="N0BBS8"/>
<dbReference type="InterPro" id="IPR029062">
    <property type="entry name" value="Class_I_gatase-like"/>
</dbReference>
<dbReference type="GO" id="GO:0004359">
    <property type="term" value="F:glutaminase activity"/>
    <property type="evidence" value="ECO:0007669"/>
    <property type="project" value="UniProtKB-EC"/>
</dbReference>
<sequence length="197" mass="21968">MISIVDYGVGNLKSIKKALEMVGAKTKITRDLEDLKNSSGIVLPGVGAVRPAMEKLKELKEFIKSTDVPVLGICLGMQLFATLSYEGGEVECLNIIPGVVRKFQDDVGKIPHMGWNQIEIVKDNELLHGIESGTFFYFVHSYFLETEKSFILTETDYGISFASAVSKDNYYGVQFHPEKSGDDGIKLLENFYRICRA</sequence>
<feature type="active site" evidence="12 13">
    <location>
        <position position="176"/>
    </location>
</feature>
<evidence type="ECO:0000256" key="12">
    <source>
        <dbReference type="HAMAP-Rule" id="MF_00278"/>
    </source>
</evidence>
<dbReference type="Gene3D" id="3.40.50.880">
    <property type="match status" value="1"/>
</dbReference>
<dbReference type="GO" id="GO:0000107">
    <property type="term" value="F:imidazoleglycerol-phosphate synthase activity"/>
    <property type="evidence" value="ECO:0007669"/>
    <property type="project" value="UniProtKB-UniRule"/>
</dbReference>
<dbReference type="FunFam" id="3.40.50.880:FF:000009">
    <property type="entry name" value="Imidazole glycerol phosphate synthase subunit HisH"/>
    <property type="match status" value="1"/>
</dbReference>
<comment type="function">
    <text evidence="12">IGPS catalyzes the conversion of PRFAR and glutamine to IGP, AICAR and glutamate. The HisH subunit catalyzes the hydrolysis of glutamine to glutamate and ammonia as part of the synthesis of IGP and AICAR. The resulting ammonia molecule is channeled to the active site of HisF.</text>
</comment>
<dbReference type="GO" id="GO:0016829">
    <property type="term" value="F:lyase activity"/>
    <property type="evidence" value="ECO:0007669"/>
    <property type="project" value="UniProtKB-KW"/>
</dbReference>
<keyword evidence="8 12" id="KW-0368">Histidine biosynthesis</keyword>
<dbReference type="OrthoDB" id="33401at2157"/>
<dbReference type="KEGG" id="ast:Asulf_00426"/>
<dbReference type="GO" id="GO:0000105">
    <property type="term" value="P:L-histidine biosynthetic process"/>
    <property type="evidence" value="ECO:0007669"/>
    <property type="project" value="UniProtKB-UniRule"/>
</dbReference>
<comment type="subunit">
    <text evidence="3 12">Heterodimer of HisH and HisF.</text>
</comment>
<dbReference type="PIRSF" id="PIRSF000495">
    <property type="entry name" value="Amidotransf_hisH"/>
    <property type="match status" value="1"/>
</dbReference>
<evidence type="ECO:0000256" key="3">
    <source>
        <dbReference type="ARBA" id="ARBA00011152"/>
    </source>
</evidence>
<dbReference type="Pfam" id="PF00117">
    <property type="entry name" value="GATase"/>
    <property type="match status" value="1"/>
</dbReference>
<keyword evidence="4 12" id="KW-0963">Cytoplasm</keyword>
<dbReference type="EMBL" id="CP005290">
    <property type="protein sequence ID" value="AGK60453.1"/>
    <property type="molecule type" value="Genomic_DNA"/>
</dbReference>
<keyword evidence="7 12" id="KW-0315">Glutamine amidotransferase</keyword>
<dbReference type="EC" id="4.3.2.10" evidence="12"/>
<keyword evidence="5 12" id="KW-0028">Amino-acid biosynthesis</keyword>
<comment type="pathway">
    <text evidence="2 12">Amino-acid biosynthesis; L-histidine biosynthesis; L-histidine from 5-phospho-alpha-D-ribose 1-diphosphate: step 5/9.</text>
</comment>
<comment type="catalytic activity">
    <reaction evidence="11 12">
        <text>L-glutamine + H2O = L-glutamate + NH4(+)</text>
        <dbReference type="Rhea" id="RHEA:15889"/>
        <dbReference type="ChEBI" id="CHEBI:15377"/>
        <dbReference type="ChEBI" id="CHEBI:28938"/>
        <dbReference type="ChEBI" id="CHEBI:29985"/>
        <dbReference type="ChEBI" id="CHEBI:58359"/>
        <dbReference type="EC" id="3.5.1.2"/>
    </reaction>
</comment>
<dbReference type="NCBIfam" id="TIGR01855">
    <property type="entry name" value="IMP_synth_hisH"/>
    <property type="match status" value="1"/>
</dbReference>
<protein>
    <recommendedName>
        <fullName evidence="12">Imidazole glycerol phosphate synthase subunit HisH</fullName>
        <ecNumber evidence="12">4.3.2.10</ecNumber>
    </recommendedName>
    <alternativeName>
        <fullName evidence="12">IGP synthase glutaminase subunit</fullName>
        <ecNumber evidence="12">3.5.1.2</ecNumber>
    </alternativeName>
    <alternativeName>
        <fullName evidence="12">IGP synthase subunit HisH</fullName>
    </alternativeName>
    <alternativeName>
        <fullName evidence="12">ImGP synthase subunit HisH</fullName>
        <shortName evidence="12">IGPS subunit HisH</shortName>
    </alternativeName>
</protein>
<evidence type="ECO:0000256" key="8">
    <source>
        <dbReference type="ARBA" id="ARBA00023102"/>
    </source>
</evidence>
<comment type="subcellular location">
    <subcellularLocation>
        <location evidence="1 12">Cytoplasm</location>
    </subcellularLocation>
</comment>
<comment type="catalytic activity">
    <reaction evidence="10 12">
        <text>5-[(5-phospho-1-deoxy-D-ribulos-1-ylimino)methylamino]-1-(5-phospho-beta-D-ribosyl)imidazole-4-carboxamide + L-glutamine = D-erythro-1-(imidazol-4-yl)glycerol 3-phosphate + 5-amino-1-(5-phospho-beta-D-ribosyl)imidazole-4-carboxamide + L-glutamate + H(+)</text>
        <dbReference type="Rhea" id="RHEA:24793"/>
        <dbReference type="ChEBI" id="CHEBI:15378"/>
        <dbReference type="ChEBI" id="CHEBI:29985"/>
        <dbReference type="ChEBI" id="CHEBI:58278"/>
        <dbReference type="ChEBI" id="CHEBI:58359"/>
        <dbReference type="ChEBI" id="CHEBI:58475"/>
        <dbReference type="ChEBI" id="CHEBI:58525"/>
        <dbReference type="EC" id="4.3.2.10"/>
    </reaction>
</comment>
<dbReference type="InterPro" id="IPR010139">
    <property type="entry name" value="Imidazole-glycPsynth_HisH"/>
</dbReference>
<reference evidence="15 16" key="1">
    <citation type="journal article" date="2013" name="Genome Announc.">
        <title>Complete Genome Sequence of the Thermophilic and Facultatively Chemolithoautotrophic Sulfate Reducer Archaeoglobus sulfaticallidus Strain PM70-1T.</title>
        <authorList>
            <person name="Stokke R."/>
            <person name="Hocking W.P."/>
            <person name="Steinsbu B.O."/>
            <person name="Steen I.H."/>
        </authorList>
    </citation>
    <scope>NUCLEOTIDE SEQUENCE [LARGE SCALE GENOMIC DNA]</scope>
    <source>
        <strain evidence="15">PM70-1</strain>
    </source>
</reference>
<evidence type="ECO:0000259" key="14">
    <source>
        <dbReference type="Pfam" id="PF00117"/>
    </source>
</evidence>
<dbReference type="RefSeq" id="WP_015590052.1">
    <property type="nucleotide sequence ID" value="NC_021169.1"/>
</dbReference>
<organism evidence="15 16">
    <name type="scientific">Archaeoglobus sulfaticallidus PM70-1</name>
    <dbReference type="NCBI Taxonomy" id="387631"/>
    <lineage>
        <taxon>Archaea</taxon>
        <taxon>Methanobacteriati</taxon>
        <taxon>Methanobacteriota</taxon>
        <taxon>Archaeoglobi</taxon>
        <taxon>Archaeoglobales</taxon>
        <taxon>Archaeoglobaceae</taxon>
        <taxon>Archaeoglobus</taxon>
    </lineage>
</organism>
<evidence type="ECO:0000256" key="1">
    <source>
        <dbReference type="ARBA" id="ARBA00004496"/>
    </source>
</evidence>
<dbReference type="GeneID" id="15392072"/>
<evidence type="ECO:0000256" key="2">
    <source>
        <dbReference type="ARBA" id="ARBA00005091"/>
    </source>
</evidence>
<dbReference type="SUPFAM" id="SSF52317">
    <property type="entry name" value="Class I glutamine amidotransferase-like"/>
    <property type="match status" value="1"/>
</dbReference>
<evidence type="ECO:0000256" key="13">
    <source>
        <dbReference type="PIRSR" id="PIRSR000495-1"/>
    </source>
</evidence>
<evidence type="ECO:0000313" key="15">
    <source>
        <dbReference type="EMBL" id="AGK60453.1"/>
    </source>
</evidence>
<keyword evidence="16" id="KW-1185">Reference proteome</keyword>
<dbReference type="Proteomes" id="UP000013307">
    <property type="component" value="Chromosome"/>
</dbReference>
<name>N0BBS8_9EURY</name>
<dbReference type="UniPathway" id="UPA00031">
    <property type="reaction ID" value="UER00010"/>
</dbReference>
<accession>N0BBS8</accession>
<dbReference type="eggNOG" id="arCOG00089">
    <property type="taxonomic scope" value="Archaea"/>
</dbReference>
<evidence type="ECO:0000256" key="7">
    <source>
        <dbReference type="ARBA" id="ARBA00022962"/>
    </source>
</evidence>
<feature type="active site" description="Nucleophile" evidence="12 13">
    <location>
        <position position="74"/>
    </location>
</feature>
<evidence type="ECO:0000256" key="11">
    <source>
        <dbReference type="ARBA" id="ARBA00049534"/>
    </source>
</evidence>
<dbReference type="PANTHER" id="PTHR42701:SF1">
    <property type="entry name" value="IMIDAZOLE GLYCEROL PHOSPHATE SYNTHASE SUBUNIT HISH"/>
    <property type="match status" value="1"/>
</dbReference>
<feature type="domain" description="Glutamine amidotransferase" evidence="14">
    <location>
        <begin position="4"/>
        <end position="192"/>
    </location>
</feature>
<dbReference type="STRING" id="387631.Asulf_00426"/>
<evidence type="ECO:0000256" key="5">
    <source>
        <dbReference type="ARBA" id="ARBA00022605"/>
    </source>
</evidence>
<feature type="active site" evidence="12 13">
    <location>
        <position position="178"/>
    </location>
</feature>
<gene>
    <name evidence="12" type="primary">hisH</name>
    <name evidence="15" type="ORF">Asulf_00426</name>
</gene>
<dbReference type="InterPro" id="IPR017926">
    <property type="entry name" value="GATASE"/>
</dbReference>